<proteinExistence type="predicted"/>
<evidence type="ECO:0000259" key="1">
    <source>
        <dbReference type="Pfam" id="PF09359"/>
    </source>
</evidence>
<evidence type="ECO:0000313" key="2">
    <source>
        <dbReference type="EMBL" id="ESL04346.1"/>
    </source>
</evidence>
<organism evidence="2 3">
    <name type="scientific">Catonella morbi ATCC 51271</name>
    <dbReference type="NCBI Taxonomy" id="592026"/>
    <lineage>
        <taxon>Bacteria</taxon>
        <taxon>Bacillati</taxon>
        <taxon>Bacillota</taxon>
        <taxon>Clostridia</taxon>
        <taxon>Lachnospirales</taxon>
        <taxon>Lachnospiraceae</taxon>
        <taxon>Catonella</taxon>
    </lineage>
</organism>
<dbReference type="EMBL" id="ACIL03000005">
    <property type="protein sequence ID" value="ESL04346.1"/>
    <property type="molecule type" value="Genomic_DNA"/>
</dbReference>
<name>V2Y9J2_9FIRM</name>
<dbReference type="InterPro" id="IPR042267">
    <property type="entry name" value="VTC_sf"/>
</dbReference>
<keyword evidence="3" id="KW-1185">Reference proteome</keyword>
<dbReference type="Gene3D" id="3.20.100.30">
    <property type="entry name" value="VTC, catalytic tunnel domain"/>
    <property type="match status" value="1"/>
</dbReference>
<gene>
    <name evidence="2" type="ORF">GCWU0000282_000696</name>
</gene>
<dbReference type="SUPFAM" id="SSF55154">
    <property type="entry name" value="CYTH-like phosphatases"/>
    <property type="match status" value="1"/>
</dbReference>
<evidence type="ECO:0000313" key="3">
    <source>
        <dbReference type="Proteomes" id="UP000018227"/>
    </source>
</evidence>
<reference evidence="2 3" key="1">
    <citation type="submission" date="2013-06" db="EMBL/GenBank/DDBJ databases">
        <authorList>
            <person name="Weinstock G."/>
            <person name="Sodergren E."/>
            <person name="Clifton S."/>
            <person name="Fulton L."/>
            <person name="Fulton B."/>
            <person name="Courtney L."/>
            <person name="Fronick C."/>
            <person name="Harrison M."/>
            <person name="Strong C."/>
            <person name="Farmer C."/>
            <person name="Delahaunty K."/>
            <person name="Markovic C."/>
            <person name="Hall O."/>
            <person name="Minx P."/>
            <person name="Tomlinson C."/>
            <person name="Mitreva M."/>
            <person name="Nelson J."/>
            <person name="Hou S."/>
            <person name="Wollam A."/>
            <person name="Pepin K.H."/>
            <person name="Johnson M."/>
            <person name="Bhonagiri V."/>
            <person name="Nash W.E."/>
            <person name="Warren W."/>
            <person name="Chinwalla A."/>
            <person name="Mardis E.R."/>
            <person name="Wilson R.K."/>
        </authorList>
    </citation>
    <scope>NUCLEOTIDE SEQUENCE [LARGE SCALE GENOMIC DNA]</scope>
    <source>
        <strain evidence="2 3">ATCC 51271</strain>
    </source>
</reference>
<feature type="domain" description="VTC" evidence="1">
    <location>
        <begin position="14"/>
        <end position="230"/>
    </location>
</feature>
<comment type="caution">
    <text evidence="2">The sequence shown here is derived from an EMBL/GenBank/DDBJ whole genome shotgun (WGS) entry which is preliminary data.</text>
</comment>
<dbReference type="InterPro" id="IPR033469">
    <property type="entry name" value="CYTH-like_dom_sf"/>
</dbReference>
<dbReference type="Proteomes" id="UP000018227">
    <property type="component" value="Unassembled WGS sequence"/>
</dbReference>
<dbReference type="InterPro" id="IPR018966">
    <property type="entry name" value="VTC_domain"/>
</dbReference>
<dbReference type="STRING" id="592026.GCWU0000282_000696"/>
<protein>
    <submittedName>
        <fullName evidence="2">VTC domain protein</fullName>
    </submittedName>
</protein>
<accession>V2Y9J2</accession>
<dbReference type="CDD" id="cd07750">
    <property type="entry name" value="PolyPPase_VTC_like"/>
    <property type="match status" value="1"/>
</dbReference>
<dbReference type="eggNOG" id="COG5036">
    <property type="taxonomic scope" value="Bacteria"/>
</dbReference>
<sequence>MKGGKLMGSGTFQRFEIKYLLNKEQREAIYEAMKPYMKADSYGNSTIRNIYFDRPDFLLIRNSLDKPIYKEKLRVRSYKKVNEEDKVFIELKKKFDGIVYKRRIEAKEKEAMNYLCNGKKLRKESQIGREIDYFLDFYKEIEPKVFLSYDRQAYLDKENPDFRMTFDENILWREDNLSLTNEVYGKPILEDGEALLEIKSADTFPLWLVEVLSKYGIYKVSFSKYGNAYTEILKNKRWLFTRIPVFTKEENLKERLEYGYI</sequence>
<dbReference type="Pfam" id="PF09359">
    <property type="entry name" value="VTC"/>
    <property type="match status" value="1"/>
</dbReference>
<dbReference type="GO" id="GO:0006799">
    <property type="term" value="P:polyphosphate biosynthetic process"/>
    <property type="evidence" value="ECO:0007669"/>
    <property type="project" value="UniProtKB-ARBA"/>
</dbReference>
<dbReference type="HOGENOM" id="CLU_072767_1_0_9"/>
<dbReference type="AlphaFoldDB" id="V2Y9J2"/>